<evidence type="ECO:0000256" key="6">
    <source>
        <dbReference type="ARBA" id="ARBA00012801"/>
    </source>
</evidence>
<feature type="domain" description="Pyridoxamine 5'-phosphate oxidase N-terminal" evidence="10">
    <location>
        <begin position="19"/>
        <end position="109"/>
    </location>
</feature>
<name>A0A0K8TMH7_TABBR</name>
<dbReference type="SUPFAM" id="SSF50475">
    <property type="entry name" value="FMN-binding split barrel"/>
    <property type="match status" value="1"/>
</dbReference>
<reference evidence="11" key="1">
    <citation type="journal article" date="2015" name="Insect Biochem. Mol. Biol.">
        <title>An insight into the sialome of the horse fly, Tabanus bromius.</title>
        <authorList>
            <person name="Ribeiro J.M."/>
            <person name="Kazimirova M."/>
            <person name="Takac P."/>
            <person name="Andersen J.F."/>
            <person name="Francischetti I.M."/>
        </authorList>
    </citation>
    <scope>NUCLEOTIDE SEQUENCE</scope>
</reference>
<keyword evidence="8" id="KW-0288">FMN</keyword>
<comment type="cofactor">
    <cofactor evidence="1">
        <name>FMN</name>
        <dbReference type="ChEBI" id="CHEBI:58210"/>
    </cofactor>
</comment>
<feature type="non-terminal residue" evidence="11">
    <location>
        <position position="1"/>
    </location>
</feature>
<dbReference type="InterPro" id="IPR011576">
    <property type="entry name" value="Pyridox_Oxase_N"/>
</dbReference>
<keyword evidence="9" id="KW-0560">Oxidoreductase</keyword>
<keyword evidence="7" id="KW-0285">Flavoprotein</keyword>
<dbReference type="EC" id="1.4.3.5" evidence="6"/>
<evidence type="ECO:0000256" key="2">
    <source>
        <dbReference type="ARBA" id="ARBA00003691"/>
    </source>
</evidence>
<dbReference type="GO" id="GO:0010181">
    <property type="term" value="F:FMN binding"/>
    <property type="evidence" value="ECO:0007669"/>
    <property type="project" value="InterPro"/>
</dbReference>
<organism evidence="11">
    <name type="scientific">Tabanus bromius</name>
    <name type="common">Band-eyed brown horse fly</name>
    <dbReference type="NCBI Taxonomy" id="304241"/>
    <lineage>
        <taxon>Eukaryota</taxon>
        <taxon>Metazoa</taxon>
        <taxon>Ecdysozoa</taxon>
        <taxon>Arthropoda</taxon>
        <taxon>Hexapoda</taxon>
        <taxon>Insecta</taxon>
        <taxon>Pterygota</taxon>
        <taxon>Neoptera</taxon>
        <taxon>Endopterygota</taxon>
        <taxon>Diptera</taxon>
        <taxon>Brachycera</taxon>
        <taxon>Tabanomorpha</taxon>
        <taxon>Tabanoidea</taxon>
        <taxon>Tabanidae</taxon>
        <taxon>Tabanus</taxon>
    </lineage>
</organism>
<evidence type="ECO:0000256" key="8">
    <source>
        <dbReference type="ARBA" id="ARBA00022643"/>
    </source>
</evidence>
<protein>
    <recommendedName>
        <fullName evidence="6">pyridoxal 5'-phosphate synthase</fullName>
        <ecNumber evidence="6">1.4.3.5</ecNumber>
    </recommendedName>
</protein>
<comment type="pathway">
    <text evidence="3">Cofactor metabolism; pyridoxal 5'-phosphate salvage; pyridoxal 5'-phosphate from pyridoxamine 5'-phosphate: step 1/1.</text>
</comment>
<dbReference type="PANTHER" id="PTHR10851">
    <property type="entry name" value="PYRIDOXINE-5-PHOSPHATE OXIDASE"/>
    <property type="match status" value="1"/>
</dbReference>
<accession>A0A0K8TMH7</accession>
<comment type="pathway">
    <text evidence="4">Cofactor metabolism; pyridoxal 5'-phosphate salvage; pyridoxal 5'-phosphate from pyridoxine 5'-phosphate: step 1/1.</text>
</comment>
<sequence>PECPFELFKEFLSDFQKEKPKELVTMNLATINEELGVLNRTVVYRKLSEKGFIFQTERGSQKFKDIAKDPRVCLTFLFVYKLGETHVNRQIRINGKAIELSQNEINELWNNAAVPSKVRAKLSDSTKRAKWREYQDRYDKILEAYEKGQEPLNVTKGFTALEVVPEVFDFYHGLSNFVDDKIVYKKEDGKWILYHKG</sequence>
<evidence type="ECO:0000256" key="5">
    <source>
        <dbReference type="ARBA" id="ARBA00007301"/>
    </source>
</evidence>
<proteinExistence type="evidence at transcript level"/>
<dbReference type="PIRSF" id="PIRSF000190">
    <property type="entry name" value="Pyd_amn-ph_oxd"/>
    <property type="match status" value="1"/>
</dbReference>
<evidence type="ECO:0000259" key="10">
    <source>
        <dbReference type="Pfam" id="PF01243"/>
    </source>
</evidence>
<comment type="function">
    <text evidence="2">Catalyzes the oxidation of either pyridoxine 5'-phosphate (PNP) or pyridoxamine 5'-phosphate (PMP) into pyridoxal 5'-phosphate (PLP).</text>
</comment>
<dbReference type="InterPro" id="IPR012349">
    <property type="entry name" value="Split_barrel_FMN-bd"/>
</dbReference>
<evidence type="ECO:0000256" key="1">
    <source>
        <dbReference type="ARBA" id="ARBA00001917"/>
    </source>
</evidence>
<dbReference type="UniPathway" id="UPA01068">
    <property type="reaction ID" value="UER00304"/>
</dbReference>
<dbReference type="AlphaFoldDB" id="A0A0K8TMH7"/>
<comment type="similarity">
    <text evidence="5">Belongs to the pyridoxamine 5'-phosphate oxidase family.</text>
</comment>
<dbReference type="PANTHER" id="PTHR10851:SF4">
    <property type="entry name" value="PYRIDOXAL 5'-PHOSPHATE SYNTHASE"/>
    <property type="match status" value="1"/>
</dbReference>
<evidence type="ECO:0000256" key="3">
    <source>
        <dbReference type="ARBA" id="ARBA00004738"/>
    </source>
</evidence>
<evidence type="ECO:0000313" key="11">
    <source>
        <dbReference type="EMBL" id="JAI15559.1"/>
    </source>
</evidence>
<dbReference type="EMBL" id="GDAI01002044">
    <property type="protein sequence ID" value="JAI15559.1"/>
    <property type="molecule type" value="mRNA"/>
</dbReference>
<dbReference type="Pfam" id="PF01243">
    <property type="entry name" value="PNPOx_N"/>
    <property type="match status" value="1"/>
</dbReference>
<dbReference type="GO" id="GO:0004733">
    <property type="term" value="F:pyridoxamine phosphate oxidase activity"/>
    <property type="evidence" value="ECO:0007669"/>
    <property type="project" value="UniProtKB-EC"/>
</dbReference>
<evidence type="ECO:0000256" key="7">
    <source>
        <dbReference type="ARBA" id="ARBA00022630"/>
    </source>
</evidence>
<dbReference type="Gene3D" id="2.30.110.10">
    <property type="entry name" value="Electron Transport, Fmn-binding Protein, Chain A"/>
    <property type="match status" value="1"/>
</dbReference>
<evidence type="ECO:0000256" key="4">
    <source>
        <dbReference type="ARBA" id="ARBA00005037"/>
    </source>
</evidence>
<dbReference type="GO" id="GO:0008615">
    <property type="term" value="P:pyridoxine biosynthetic process"/>
    <property type="evidence" value="ECO:0007669"/>
    <property type="project" value="InterPro"/>
</dbReference>
<dbReference type="InterPro" id="IPR000659">
    <property type="entry name" value="Pyridox_Oxase"/>
</dbReference>
<evidence type="ECO:0000256" key="9">
    <source>
        <dbReference type="ARBA" id="ARBA00023002"/>
    </source>
</evidence>